<proteinExistence type="predicted"/>
<evidence type="ECO:0000313" key="2">
    <source>
        <dbReference type="Proteomes" id="UP000245391"/>
    </source>
</evidence>
<name>A0A317EZH6_9SPHI</name>
<keyword evidence="2" id="KW-1185">Reference proteome</keyword>
<dbReference type="EMBL" id="QGNY01000003">
    <property type="protein sequence ID" value="PWS32264.1"/>
    <property type="molecule type" value="Genomic_DNA"/>
</dbReference>
<protein>
    <submittedName>
        <fullName evidence="1">Uncharacterized protein</fullName>
    </submittedName>
</protein>
<organism evidence="1 2">
    <name type="scientific">Pedobacter paludis</name>
    <dbReference type="NCBI Taxonomy" id="2203212"/>
    <lineage>
        <taxon>Bacteria</taxon>
        <taxon>Pseudomonadati</taxon>
        <taxon>Bacteroidota</taxon>
        <taxon>Sphingobacteriia</taxon>
        <taxon>Sphingobacteriales</taxon>
        <taxon>Sphingobacteriaceae</taxon>
        <taxon>Pedobacter</taxon>
    </lineage>
</organism>
<gene>
    <name evidence="1" type="ORF">DF947_10880</name>
</gene>
<reference evidence="2" key="1">
    <citation type="submission" date="2018-05" db="EMBL/GenBank/DDBJ databases">
        <title>Pedobacter paludis sp. nov., isolated from wetland soil.</title>
        <authorList>
            <person name="Zhang Y."/>
        </authorList>
    </citation>
    <scope>NUCLEOTIDE SEQUENCE [LARGE SCALE GENOMIC DNA]</scope>
    <source>
        <strain evidence="2">R-8</strain>
    </source>
</reference>
<dbReference type="AlphaFoldDB" id="A0A317EZH6"/>
<sequence length="82" mass="9584">MIRSFIFKGYFWGTVSDVEISLAHGAGSDHFHIMVDRYYHGCVFRRNGKLVAFLSETTAYSNDDEREIIQIIEENFYGQHFV</sequence>
<comment type="caution">
    <text evidence="1">The sequence shown here is derived from an EMBL/GenBank/DDBJ whole genome shotgun (WGS) entry which is preliminary data.</text>
</comment>
<evidence type="ECO:0000313" key="1">
    <source>
        <dbReference type="EMBL" id="PWS32264.1"/>
    </source>
</evidence>
<dbReference type="Proteomes" id="UP000245391">
    <property type="component" value="Unassembled WGS sequence"/>
</dbReference>
<accession>A0A317EZH6</accession>
<dbReference type="RefSeq" id="WP_109929711.1">
    <property type="nucleotide sequence ID" value="NZ_QGNY01000003.1"/>
</dbReference>